<evidence type="ECO:0000313" key="3">
    <source>
        <dbReference type="Proteomes" id="UP000712947"/>
    </source>
</evidence>
<evidence type="ECO:0000313" key="2">
    <source>
        <dbReference type="EMBL" id="NIL23330.1"/>
    </source>
</evidence>
<proteinExistence type="predicted"/>
<protein>
    <recommendedName>
        <fullName evidence="4">Alpha-related fimbriae chaperone 2</fullName>
    </recommendedName>
</protein>
<dbReference type="Proteomes" id="UP000712947">
    <property type="component" value="Unassembled WGS sequence"/>
</dbReference>
<evidence type="ECO:0000256" key="1">
    <source>
        <dbReference type="SAM" id="SignalP"/>
    </source>
</evidence>
<feature type="chain" id="PRO_5041410461" description="Alpha-related fimbriae chaperone 2" evidence="1">
    <location>
        <begin position="19"/>
        <end position="215"/>
    </location>
</feature>
<sequence>MNLLLFIAASSLPFSAFASIDIQPHVLEMQQVNAVVNVINHSSATEYVTVQLYQINNPGVSPEQESLTSVGEQTRPSLFAAPAKLTLGPKQSGRILLKALQTPEKEQIYRLSVVPEKNLQISGGHGAVLGVQLSYMGLIRHLPASPQHQWDHRCIRGALELQNTGNTRLQWHQLKTTDQDIDNFNLYPGQRRQLAAKDIQGMIGDKPFSLRCTVD</sequence>
<keyword evidence="1" id="KW-0732">Signal</keyword>
<name>A0AA44CMG0_YERMO</name>
<dbReference type="RefSeq" id="WP_050143394.1">
    <property type="nucleotide sequence ID" value="NZ_CABHYE010000031.1"/>
</dbReference>
<organism evidence="2 3">
    <name type="scientific">Yersinia mollaretii</name>
    <dbReference type="NCBI Taxonomy" id="33060"/>
    <lineage>
        <taxon>Bacteria</taxon>
        <taxon>Pseudomonadati</taxon>
        <taxon>Pseudomonadota</taxon>
        <taxon>Gammaproteobacteria</taxon>
        <taxon>Enterobacterales</taxon>
        <taxon>Yersiniaceae</taxon>
        <taxon>Yersinia</taxon>
    </lineage>
</organism>
<comment type="caution">
    <text evidence="2">The sequence shown here is derived from an EMBL/GenBank/DDBJ whole genome shotgun (WGS) entry which is preliminary data.</text>
</comment>
<evidence type="ECO:0008006" key="4">
    <source>
        <dbReference type="Google" id="ProtNLM"/>
    </source>
</evidence>
<gene>
    <name evidence="2" type="ORF">HB991_12520</name>
</gene>
<dbReference type="Gene3D" id="2.60.40.10">
    <property type="entry name" value="Immunoglobulins"/>
    <property type="match status" value="1"/>
</dbReference>
<dbReference type="InterPro" id="IPR013783">
    <property type="entry name" value="Ig-like_fold"/>
</dbReference>
<feature type="signal peptide" evidence="1">
    <location>
        <begin position="1"/>
        <end position="18"/>
    </location>
</feature>
<reference evidence="2" key="1">
    <citation type="submission" date="2020-03" db="EMBL/GenBank/DDBJ databases">
        <authorList>
            <person name="Kislichkina A."/>
            <person name="Dentovskaya S."/>
            <person name="Shaikhutdinov R."/>
            <person name="Ivanov S."/>
            <person name="Sizova A."/>
            <person name="Solomentsev V."/>
            <person name="Bogun A."/>
        </authorList>
    </citation>
    <scope>NUCLEOTIDE SEQUENCE</scope>
    <source>
        <strain evidence="2">SCPM-O-B-7610</strain>
    </source>
</reference>
<accession>A0AA44CMG0</accession>
<dbReference type="AlphaFoldDB" id="A0AA44CMG0"/>
<dbReference type="EMBL" id="JAASAI010000012">
    <property type="protein sequence ID" value="NIL23330.1"/>
    <property type="molecule type" value="Genomic_DNA"/>
</dbReference>